<evidence type="ECO:0000259" key="10">
    <source>
        <dbReference type="PROSITE" id="PS50929"/>
    </source>
</evidence>
<evidence type="ECO:0000259" key="9">
    <source>
        <dbReference type="PROSITE" id="PS50893"/>
    </source>
</evidence>
<feature type="transmembrane region" description="Helical" evidence="8">
    <location>
        <begin position="72"/>
        <end position="97"/>
    </location>
</feature>
<dbReference type="InterPro" id="IPR039421">
    <property type="entry name" value="Type_1_exporter"/>
</dbReference>
<sequence>MAMYDEEDFSKGFDLTLWKKLLKYAKPYKSWMILLAAILIGSGIVDAAFTMMSKYAIDKFIVPGNLEGMDKFMLYYGLLVILQAVNIGMLIAIAGKIEMGITYDIRKEGFKRLQELSFSYYDKTPVGWIMARMNSDTTRLGETIAWGLVDLAWGSAMMVAVMVSMLYMNWKLALITLSVVPVLAVLSIFFQQKILNLYRKVKKINSRITGAFNEGIMGAKTSKVLVREEKNLEEFKEITGQMFKASVKAAVLTSIYLPVVMALGSIGTAFVLWFGGDGLVAGTLTYGTLVAFVAYTVQFFEPIRELARIFAEFQSAQASGERVLSMIETQPDIVDKKEVIRTYGDVFFPKKENWEDIKGNIAFKNVSFSYKRGEKVLDNFNLEVKEGETIALVGETGSGKSTIVNLLCRFYEPTEGVILIDGVDYKERSLVWLQSNLGYVLQSPHLFSGTVKDNIRYGKLTATDEEIIRASKLVNAHNFIVRLSKGYDTEVGEGGNRLSTGEKQLISFARALIANPKIFVLDEATSSIDTETEKVIQHAVERVLKGRTSFIIAHRLSTIRSAGRILVIKKGKVIEQGNHKELMALKGYYYSLYTNQFKEEMGKGILDKIQVI</sequence>
<gene>
    <name evidence="11" type="ORF">OXPF_12430</name>
</gene>
<dbReference type="PROSITE" id="PS50929">
    <property type="entry name" value="ABC_TM1F"/>
    <property type="match status" value="1"/>
</dbReference>
<dbReference type="GO" id="GO:0005524">
    <property type="term" value="F:ATP binding"/>
    <property type="evidence" value="ECO:0007669"/>
    <property type="project" value="UniProtKB-KW"/>
</dbReference>
<dbReference type="GO" id="GO:0016887">
    <property type="term" value="F:ATP hydrolysis activity"/>
    <property type="evidence" value="ECO:0007669"/>
    <property type="project" value="InterPro"/>
</dbReference>
<feature type="transmembrane region" description="Helical" evidence="8">
    <location>
        <begin position="249"/>
        <end position="273"/>
    </location>
</feature>
<dbReference type="CDD" id="cd03254">
    <property type="entry name" value="ABCC_Glucan_exporter_like"/>
    <property type="match status" value="1"/>
</dbReference>
<dbReference type="InterPro" id="IPR003593">
    <property type="entry name" value="AAA+_ATPase"/>
</dbReference>
<dbReference type="PROSITE" id="PS50893">
    <property type="entry name" value="ABC_TRANSPORTER_2"/>
    <property type="match status" value="1"/>
</dbReference>
<comment type="subcellular location">
    <subcellularLocation>
        <location evidence="1">Cell membrane</location>
        <topology evidence="1">Multi-pass membrane protein</topology>
    </subcellularLocation>
</comment>
<keyword evidence="5 11" id="KW-0067">ATP-binding</keyword>
<dbReference type="RefSeq" id="WP_201779680.1">
    <property type="nucleotide sequence ID" value="NZ_LKET01000027.1"/>
</dbReference>
<accession>A0A0P8YD20</accession>
<feature type="domain" description="ABC transmembrane type-1" evidence="10">
    <location>
        <begin position="33"/>
        <end position="315"/>
    </location>
</feature>
<evidence type="ECO:0000256" key="8">
    <source>
        <dbReference type="SAM" id="Phobius"/>
    </source>
</evidence>
<keyword evidence="12" id="KW-1185">Reference proteome</keyword>
<dbReference type="STRING" id="36849.OXPF_12430"/>
<dbReference type="SMART" id="SM00382">
    <property type="entry name" value="AAA"/>
    <property type="match status" value="1"/>
</dbReference>
<feature type="transmembrane region" description="Helical" evidence="8">
    <location>
        <begin position="31"/>
        <end position="52"/>
    </location>
</feature>
<evidence type="ECO:0000256" key="7">
    <source>
        <dbReference type="ARBA" id="ARBA00023136"/>
    </source>
</evidence>
<dbReference type="InterPro" id="IPR036640">
    <property type="entry name" value="ABC1_TM_sf"/>
</dbReference>
<keyword evidence="7 8" id="KW-0472">Membrane</keyword>
<evidence type="ECO:0000256" key="1">
    <source>
        <dbReference type="ARBA" id="ARBA00004651"/>
    </source>
</evidence>
<dbReference type="SUPFAM" id="SSF90123">
    <property type="entry name" value="ABC transporter transmembrane region"/>
    <property type="match status" value="1"/>
</dbReference>
<comment type="caution">
    <text evidence="11">The sequence shown here is derived from an EMBL/GenBank/DDBJ whole genome shotgun (WGS) entry which is preliminary data.</text>
</comment>
<dbReference type="EMBL" id="LKET01000027">
    <property type="protein sequence ID" value="KPU45117.1"/>
    <property type="molecule type" value="Genomic_DNA"/>
</dbReference>
<dbReference type="Pfam" id="PF00005">
    <property type="entry name" value="ABC_tran"/>
    <property type="match status" value="1"/>
</dbReference>
<keyword evidence="6 8" id="KW-1133">Transmembrane helix</keyword>
<evidence type="ECO:0000313" key="11">
    <source>
        <dbReference type="EMBL" id="KPU45117.1"/>
    </source>
</evidence>
<feature type="transmembrane region" description="Helical" evidence="8">
    <location>
        <begin position="143"/>
        <end position="166"/>
    </location>
</feature>
<evidence type="ECO:0000256" key="3">
    <source>
        <dbReference type="ARBA" id="ARBA00022692"/>
    </source>
</evidence>
<dbReference type="Gene3D" id="3.40.50.300">
    <property type="entry name" value="P-loop containing nucleotide triphosphate hydrolases"/>
    <property type="match status" value="1"/>
</dbReference>
<dbReference type="FunFam" id="3.40.50.300:FF:000287">
    <property type="entry name" value="Multidrug ABC transporter ATP-binding protein"/>
    <property type="match status" value="1"/>
</dbReference>
<evidence type="ECO:0000313" key="12">
    <source>
        <dbReference type="Proteomes" id="UP000050326"/>
    </source>
</evidence>
<dbReference type="InterPro" id="IPR027417">
    <property type="entry name" value="P-loop_NTPase"/>
</dbReference>
<name>A0A0P8YD20_9CLOT</name>
<proteinExistence type="predicted"/>
<dbReference type="SUPFAM" id="SSF52540">
    <property type="entry name" value="P-loop containing nucleoside triphosphate hydrolases"/>
    <property type="match status" value="1"/>
</dbReference>
<dbReference type="InterPro" id="IPR003439">
    <property type="entry name" value="ABC_transporter-like_ATP-bd"/>
</dbReference>
<evidence type="ECO:0000256" key="5">
    <source>
        <dbReference type="ARBA" id="ARBA00022840"/>
    </source>
</evidence>
<dbReference type="GO" id="GO:0015421">
    <property type="term" value="F:ABC-type oligopeptide transporter activity"/>
    <property type="evidence" value="ECO:0007669"/>
    <property type="project" value="TreeGrafter"/>
</dbReference>
<dbReference type="CDD" id="cd18540">
    <property type="entry name" value="ABC_6TM_exporter_like"/>
    <property type="match status" value="1"/>
</dbReference>
<dbReference type="Proteomes" id="UP000050326">
    <property type="component" value="Unassembled WGS sequence"/>
</dbReference>
<keyword evidence="4" id="KW-0547">Nucleotide-binding</keyword>
<organism evidence="11 12">
    <name type="scientific">Oxobacter pfennigii</name>
    <dbReference type="NCBI Taxonomy" id="36849"/>
    <lineage>
        <taxon>Bacteria</taxon>
        <taxon>Bacillati</taxon>
        <taxon>Bacillota</taxon>
        <taxon>Clostridia</taxon>
        <taxon>Eubacteriales</taxon>
        <taxon>Clostridiaceae</taxon>
        <taxon>Oxobacter</taxon>
    </lineage>
</organism>
<feature type="transmembrane region" description="Helical" evidence="8">
    <location>
        <begin position="172"/>
        <end position="190"/>
    </location>
</feature>
<dbReference type="AlphaFoldDB" id="A0A0P8YD20"/>
<evidence type="ECO:0000256" key="4">
    <source>
        <dbReference type="ARBA" id="ARBA00022741"/>
    </source>
</evidence>
<keyword evidence="3 8" id="KW-0812">Transmembrane</keyword>
<evidence type="ECO:0000256" key="6">
    <source>
        <dbReference type="ARBA" id="ARBA00022989"/>
    </source>
</evidence>
<protein>
    <submittedName>
        <fullName evidence="11">Putative ABC transporter ATP-binding protein</fullName>
    </submittedName>
</protein>
<reference evidence="11 12" key="1">
    <citation type="submission" date="2015-09" db="EMBL/GenBank/DDBJ databases">
        <title>Genome sequence of Oxobacter pfennigii DSM 3222.</title>
        <authorList>
            <person name="Poehlein A."/>
            <person name="Bengelsdorf F.R."/>
            <person name="Schiel-Bengelsdorf B."/>
            <person name="Duerre P."/>
            <person name="Daniel R."/>
        </authorList>
    </citation>
    <scope>NUCLEOTIDE SEQUENCE [LARGE SCALE GENOMIC DNA]</scope>
    <source>
        <strain evidence="11 12">DSM 3222</strain>
    </source>
</reference>
<dbReference type="InterPro" id="IPR011527">
    <property type="entry name" value="ABC1_TM_dom"/>
</dbReference>
<dbReference type="Pfam" id="PF00664">
    <property type="entry name" value="ABC_membrane"/>
    <property type="match status" value="1"/>
</dbReference>
<dbReference type="GO" id="GO:0005886">
    <property type="term" value="C:plasma membrane"/>
    <property type="evidence" value="ECO:0007669"/>
    <property type="project" value="UniProtKB-SubCell"/>
</dbReference>
<keyword evidence="2" id="KW-0813">Transport</keyword>
<evidence type="ECO:0000256" key="2">
    <source>
        <dbReference type="ARBA" id="ARBA00022448"/>
    </source>
</evidence>
<feature type="domain" description="ABC transporter" evidence="9">
    <location>
        <begin position="361"/>
        <end position="595"/>
    </location>
</feature>
<dbReference type="PANTHER" id="PTHR43394">
    <property type="entry name" value="ATP-DEPENDENT PERMEASE MDL1, MITOCHONDRIAL"/>
    <property type="match status" value="1"/>
</dbReference>
<dbReference type="Gene3D" id="1.20.1560.10">
    <property type="entry name" value="ABC transporter type 1, transmembrane domain"/>
    <property type="match status" value="1"/>
</dbReference>
<feature type="transmembrane region" description="Helical" evidence="8">
    <location>
        <begin position="279"/>
        <end position="300"/>
    </location>
</feature>
<dbReference type="PANTHER" id="PTHR43394:SF1">
    <property type="entry name" value="ATP-BINDING CASSETTE SUB-FAMILY B MEMBER 10, MITOCHONDRIAL"/>
    <property type="match status" value="1"/>
</dbReference>